<organism evidence="12 13">
    <name type="scientific">Cuneatibacter caecimuris</name>
    <dbReference type="NCBI Taxonomy" id="1796618"/>
    <lineage>
        <taxon>Bacteria</taxon>
        <taxon>Bacillati</taxon>
        <taxon>Bacillota</taxon>
        <taxon>Clostridia</taxon>
        <taxon>Lachnospirales</taxon>
        <taxon>Lachnospiraceae</taxon>
        <taxon>Cuneatibacter</taxon>
    </lineage>
</organism>
<comment type="caution">
    <text evidence="12">The sequence shown here is derived from an EMBL/GenBank/DDBJ whole genome shotgun (WGS) entry which is preliminary data.</text>
</comment>
<evidence type="ECO:0000256" key="4">
    <source>
        <dbReference type="ARBA" id="ARBA00022857"/>
    </source>
</evidence>
<dbReference type="PANTHER" id="PTHR21089:SF1">
    <property type="entry name" value="BIFUNCTIONAL 3-DEHYDROQUINATE DEHYDRATASE_SHIKIMATE DEHYDROGENASE, CHLOROPLASTIC"/>
    <property type="match status" value="1"/>
</dbReference>
<dbReference type="Pfam" id="PF08501">
    <property type="entry name" value="Shikimate_dh_N"/>
    <property type="match status" value="1"/>
</dbReference>
<dbReference type="Pfam" id="PF18317">
    <property type="entry name" value="SDH_C"/>
    <property type="match status" value="1"/>
</dbReference>
<dbReference type="GO" id="GO:0019632">
    <property type="term" value="P:shikimate metabolic process"/>
    <property type="evidence" value="ECO:0007669"/>
    <property type="project" value="InterPro"/>
</dbReference>
<feature type="binding site" evidence="8">
    <location>
        <position position="228"/>
    </location>
    <ligand>
        <name>NADP(+)</name>
        <dbReference type="ChEBI" id="CHEBI:58349"/>
    </ligand>
</feature>
<dbReference type="GO" id="GO:0009423">
    <property type="term" value="P:chorismate biosynthetic process"/>
    <property type="evidence" value="ECO:0007669"/>
    <property type="project" value="UniProtKB-UniRule"/>
</dbReference>
<feature type="binding site" evidence="8">
    <location>
        <position position="67"/>
    </location>
    <ligand>
        <name>shikimate</name>
        <dbReference type="ChEBI" id="CHEBI:36208"/>
    </ligand>
</feature>
<feature type="domain" description="SDH C-terminal" evidence="11">
    <location>
        <begin position="251"/>
        <end position="275"/>
    </location>
</feature>
<dbReference type="Proteomes" id="UP000292927">
    <property type="component" value="Unassembled WGS sequence"/>
</dbReference>
<feature type="binding site" evidence="8">
    <location>
        <position position="92"/>
    </location>
    <ligand>
        <name>shikimate</name>
        <dbReference type="ChEBI" id="CHEBI:36208"/>
    </ligand>
</feature>
<proteinExistence type="inferred from homology"/>
<feature type="active site" description="Proton acceptor" evidence="8">
    <location>
        <position position="71"/>
    </location>
</feature>
<name>A0A4V2F886_9FIRM</name>
<feature type="domain" description="Quinate/shikimate 5-dehydrogenase/glutamyl-tRNA reductase" evidence="9">
    <location>
        <begin position="115"/>
        <end position="171"/>
    </location>
</feature>
<dbReference type="HAMAP" id="MF_00222">
    <property type="entry name" value="Shikimate_DH_AroE"/>
    <property type="match status" value="1"/>
</dbReference>
<keyword evidence="4 8" id="KW-0521">NADP</keyword>
<keyword evidence="3 8" id="KW-0028">Amino-acid biosynthesis</keyword>
<dbReference type="RefSeq" id="WP_243647478.1">
    <property type="nucleotide sequence ID" value="NZ_SGXF01000001.1"/>
</dbReference>
<dbReference type="NCBIfam" id="TIGR00507">
    <property type="entry name" value="aroE"/>
    <property type="match status" value="1"/>
</dbReference>
<evidence type="ECO:0000256" key="2">
    <source>
        <dbReference type="ARBA" id="ARBA00012962"/>
    </source>
</evidence>
<dbReference type="PANTHER" id="PTHR21089">
    <property type="entry name" value="SHIKIMATE DEHYDROGENASE"/>
    <property type="match status" value="1"/>
</dbReference>
<reference evidence="12 13" key="1">
    <citation type="submission" date="2019-02" db="EMBL/GenBank/DDBJ databases">
        <title>Genomic Encyclopedia of Type Strains, Phase IV (KMG-IV): sequencing the most valuable type-strain genomes for metagenomic binning, comparative biology and taxonomic classification.</title>
        <authorList>
            <person name="Goeker M."/>
        </authorList>
    </citation>
    <scope>NUCLEOTIDE SEQUENCE [LARGE SCALE GENOMIC DNA]</scope>
    <source>
        <strain evidence="12 13">DSM 29486</strain>
    </source>
</reference>
<evidence type="ECO:0000259" key="10">
    <source>
        <dbReference type="Pfam" id="PF08501"/>
    </source>
</evidence>
<feature type="binding site" evidence="8">
    <location>
        <position position="251"/>
    </location>
    <ligand>
        <name>NADP(+)</name>
        <dbReference type="ChEBI" id="CHEBI:58349"/>
    </ligand>
</feature>
<evidence type="ECO:0000256" key="7">
    <source>
        <dbReference type="ARBA" id="ARBA00049442"/>
    </source>
</evidence>
<feature type="binding site" evidence="8">
    <location>
        <position position="107"/>
    </location>
    <ligand>
        <name>shikimate</name>
        <dbReference type="ChEBI" id="CHEBI:36208"/>
    </ligand>
</feature>
<feature type="binding site" evidence="8">
    <location>
        <begin position="156"/>
        <end position="161"/>
    </location>
    <ligand>
        <name>NADP(+)</name>
        <dbReference type="ChEBI" id="CHEBI:58349"/>
    </ligand>
</feature>
<dbReference type="InterPro" id="IPR041121">
    <property type="entry name" value="SDH_C"/>
</dbReference>
<dbReference type="Gene3D" id="3.40.50.720">
    <property type="entry name" value="NAD(P)-binding Rossmann-like Domain"/>
    <property type="match status" value="1"/>
</dbReference>
<dbReference type="InterPro" id="IPR011342">
    <property type="entry name" value="Shikimate_DH"/>
</dbReference>
<feature type="binding site" evidence="8">
    <location>
        <position position="230"/>
    </location>
    <ligand>
        <name>shikimate</name>
        <dbReference type="ChEBI" id="CHEBI:36208"/>
    </ligand>
</feature>
<dbReference type="GO" id="GO:0004764">
    <property type="term" value="F:shikimate 3-dehydrogenase (NADP+) activity"/>
    <property type="evidence" value="ECO:0007669"/>
    <property type="project" value="UniProtKB-UniRule"/>
</dbReference>
<dbReference type="GO" id="GO:0008652">
    <property type="term" value="P:amino acid biosynthetic process"/>
    <property type="evidence" value="ECO:0007669"/>
    <property type="project" value="UniProtKB-KW"/>
</dbReference>
<evidence type="ECO:0000313" key="12">
    <source>
        <dbReference type="EMBL" id="RZT02547.1"/>
    </source>
</evidence>
<dbReference type="AlphaFoldDB" id="A0A4V2F886"/>
<dbReference type="InterPro" id="IPR046346">
    <property type="entry name" value="Aminoacid_DH-like_N_sf"/>
</dbReference>
<evidence type="ECO:0000256" key="5">
    <source>
        <dbReference type="ARBA" id="ARBA00023002"/>
    </source>
</evidence>
<evidence type="ECO:0000259" key="9">
    <source>
        <dbReference type="Pfam" id="PF01488"/>
    </source>
</evidence>
<dbReference type="EC" id="1.1.1.25" evidence="2 8"/>
<feature type="binding site" evidence="8">
    <location>
        <position position="258"/>
    </location>
    <ligand>
        <name>shikimate</name>
        <dbReference type="ChEBI" id="CHEBI:36208"/>
    </ligand>
</feature>
<evidence type="ECO:0000313" key="13">
    <source>
        <dbReference type="Proteomes" id="UP000292927"/>
    </source>
</evidence>
<keyword evidence="5 8" id="KW-0560">Oxidoreductase</keyword>
<comment type="caution">
    <text evidence="8">Lacks conserved residue(s) required for the propagation of feature annotation.</text>
</comment>
<comment type="function">
    <text evidence="8">Involved in the biosynthesis of the chorismate, which leads to the biosynthesis of aromatic amino acids. Catalyzes the reversible NADPH linked reduction of 3-dehydroshikimate (DHSA) to yield shikimate (SA).</text>
</comment>
<dbReference type="GO" id="GO:0009073">
    <property type="term" value="P:aromatic amino acid family biosynthetic process"/>
    <property type="evidence" value="ECO:0007669"/>
    <property type="project" value="UniProtKB-KW"/>
</dbReference>
<dbReference type="EMBL" id="SGXF01000001">
    <property type="protein sequence ID" value="RZT02547.1"/>
    <property type="molecule type" value="Genomic_DNA"/>
</dbReference>
<feature type="binding site" evidence="8">
    <location>
        <begin position="132"/>
        <end position="136"/>
    </location>
    <ligand>
        <name>NADP(+)</name>
        <dbReference type="ChEBI" id="CHEBI:58349"/>
    </ligand>
</feature>
<sequence>MLVKGTTRVCGVMADPVAHSLSPVLHNYMAEQMGIDFIYVPFRVDVRRVEEVLKGAYEMNLLGMNATVPHKQAILPYLKEIDRGAADIGAVNTLVRMEGGYKGYNTDLPGIKRALADAGVTQFAGREAVVVGAGGAARAVVYLLAREGMSRIWLLNRTLARAEEMAGHVNGIFGEGLVVPLRTDCWRQIPAGKYLVIQATSVGMYPCVEEAPVEDPAFYRLIDVAMDIIYTPAKTKFMKYAMEAGAEAYNGLRMLLYQGVEAFELWTGQTVPAEVSEGAYCLMERMLEQS</sequence>
<dbReference type="InterPro" id="IPR013708">
    <property type="entry name" value="Shikimate_DH-bd_N"/>
</dbReference>
<dbReference type="SUPFAM" id="SSF51735">
    <property type="entry name" value="NAD(P)-binding Rossmann-fold domains"/>
    <property type="match status" value="1"/>
</dbReference>
<evidence type="ECO:0000256" key="3">
    <source>
        <dbReference type="ARBA" id="ARBA00022605"/>
    </source>
</evidence>
<feature type="domain" description="Shikimate dehydrogenase substrate binding N-terminal" evidence="10">
    <location>
        <begin position="12"/>
        <end position="94"/>
    </location>
</feature>
<evidence type="ECO:0000256" key="8">
    <source>
        <dbReference type="HAMAP-Rule" id="MF_00222"/>
    </source>
</evidence>
<keyword evidence="6 8" id="KW-0057">Aromatic amino acid biosynthesis</keyword>
<gene>
    <name evidence="8" type="primary">aroE</name>
    <name evidence="12" type="ORF">EV209_0666</name>
</gene>
<dbReference type="SUPFAM" id="SSF53223">
    <property type="entry name" value="Aminoacid dehydrogenase-like, N-terminal domain"/>
    <property type="match status" value="1"/>
</dbReference>
<dbReference type="GO" id="GO:0050661">
    <property type="term" value="F:NADP binding"/>
    <property type="evidence" value="ECO:0007669"/>
    <property type="project" value="InterPro"/>
</dbReference>
<protein>
    <recommendedName>
        <fullName evidence="2 8">Shikimate dehydrogenase (NADP(+))</fullName>
        <shortName evidence="8">SDH</shortName>
        <ecNumber evidence="2 8">1.1.1.25</ecNumber>
    </recommendedName>
</protein>
<evidence type="ECO:0000256" key="1">
    <source>
        <dbReference type="ARBA" id="ARBA00004871"/>
    </source>
</evidence>
<dbReference type="InterPro" id="IPR006151">
    <property type="entry name" value="Shikm_DH/Glu-tRNA_Rdtase"/>
</dbReference>
<dbReference type="UniPathway" id="UPA00053">
    <property type="reaction ID" value="UER00087"/>
</dbReference>
<comment type="subunit">
    <text evidence="8">Homodimer.</text>
</comment>
<evidence type="ECO:0000256" key="6">
    <source>
        <dbReference type="ARBA" id="ARBA00023141"/>
    </source>
</evidence>
<dbReference type="Gene3D" id="3.40.50.10860">
    <property type="entry name" value="Leucine Dehydrogenase, chain A, domain 1"/>
    <property type="match status" value="1"/>
</dbReference>
<dbReference type="InterPro" id="IPR022893">
    <property type="entry name" value="Shikimate_DH_fam"/>
</dbReference>
<accession>A0A4V2F886</accession>
<comment type="similarity">
    <text evidence="8">Belongs to the shikimate dehydrogenase family.</text>
</comment>
<dbReference type="InterPro" id="IPR036291">
    <property type="entry name" value="NAD(P)-bd_dom_sf"/>
</dbReference>
<comment type="catalytic activity">
    <reaction evidence="7 8">
        <text>shikimate + NADP(+) = 3-dehydroshikimate + NADPH + H(+)</text>
        <dbReference type="Rhea" id="RHEA:17737"/>
        <dbReference type="ChEBI" id="CHEBI:15378"/>
        <dbReference type="ChEBI" id="CHEBI:16630"/>
        <dbReference type="ChEBI" id="CHEBI:36208"/>
        <dbReference type="ChEBI" id="CHEBI:57783"/>
        <dbReference type="ChEBI" id="CHEBI:58349"/>
        <dbReference type="EC" id="1.1.1.25"/>
    </reaction>
</comment>
<comment type="pathway">
    <text evidence="1 8">Metabolic intermediate biosynthesis; chorismate biosynthesis; chorismate from D-erythrose 4-phosphate and phosphoenolpyruvate: step 4/7.</text>
</comment>
<dbReference type="CDD" id="cd01065">
    <property type="entry name" value="NAD_bind_Shikimate_DH"/>
    <property type="match status" value="1"/>
</dbReference>
<dbReference type="Pfam" id="PF01488">
    <property type="entry name" value="Shikimate_DH"/>
    <property type="match status" value="1"/>
</dbReference>
<feature type="binding site" evidence="8">
    <location>
        <begin position="20"/>
        <end position="22"/>
    </location>
    <ligand>
        <name>shikimate</name>
        <dbReference type="ChEBI" id="CHEBI:36208"/>
    </ligand>
</feature>
<evidence type="ECO:0000259" key="11">
    <source>
        <dbReference type="Pfam" id="PF18317"/>
    </source>
</evidence>
<keyword evidence="13" id="KW-1185">Reference proteome</keyword>